<name>A0A842JIS6_9ACTN</name>
<dbReference type="AlphaFoldDB" id="A0A842JIS6"/>
<dbReference type="PROSITE" id="PS50943">
    <property type="entry name" value="HTH_CROC1"/>
    <property type="match status" value="1"/>
</dbReference>
<protein>
    <submittedName>
        <fullName evidence="3">Helix-turn-helix transcriptional regulator</fullName>
    </submittedName>
</protein>
<dbReference type="CDD" id="cd00093">
    <property type="entry name" value="HTH_XRE"/>
    <property type="match status" value="1"/>
</dbReference>
<keyword evidence="4" id="KW-1185">Reference proteome</keyword>
<evidence type="ECO:0000313" key="3">
    <source>
        <dbReference type="EMBL" id="MBC2889000.1"/>
    </source>
</evidence>
<dbReference type="SUPFAM" id="SSF47413">
    <property type="entry name" value="lambda repressor-like DNA-binding domains"/>
    <property type="match status" value="1"/>
</dbReference>
<dbReference type="GO" id="GO:0005829">
    <property type="term" value="C:cytosol"/>
    <property type="evidence" value="ECO:0007669"/>
    <property type="project" value="TreeGrafter"/>
</dbReference>
<dbReference type="EMBL" id="JACMSE010000003">
    <property type="protein sequence ID" value="MBC2889000.1"/>
    <property type="molecule type" value="Genomic_DNA"/>
</dbReference>
<keyword evidence="1" id="KW-0238">DNA-binding</keyword>
<comment type="caution">
    <text evidence="3">The sequence shown here is derived from an EMBL/GenBank/DDBJ whole genome shotgun (WGS) entry which is preliminary data.</text>
</comment>
<dbReference type="InterPro" id="IPR001387">
    <property type="entry name" value="Cro/C1-type_HTH"/>
</dbReference>
<proteinExistence type="predicted"/>
<dbReference type="GO" id="GO:0003700">
    <property type="term" value="F:DNA-binding transcription factor activity"/>
    <property type="evidence" value="ECO:0007669"/>
    <property type="project" value="TreeGrafter"/>
</dbReference>
<dbReference type="Pfam" id="PF01381">
    <property type="entry name" value="HTH_3"/>
    <property type="match status" value="1"/>
</dbReference>
<evidence type="ECO:0000313" key="4">
    <source>
        <dbReference type="Proteomes" id="UP000587396"/>
    </source>
</evidence>
<dbReference type="PANTHER" id="PTHR46797">
    <property type="entry name" value="HTH-TYPE TRANSCRIPTIONAL REGULATOR"/>
    <property type="match status" value="1"/>
</dbReference>
<gene>
    <name evidence="3" type="ORF">H7313_06510</name>
</gene>
<feature type="domain" description="HTH cro/C1-type" evidence="2">
    <location>
        <begin position="16"/>
        <end position="72"/>
    </location>
</feature>
<dbReference type="InterPro" id="IPR010982">
    <property type="entry name" value="Lambda_DNA-bd_dom_sf"/>
</dbReference>
<dbReference type="PANTHER" id="PTHR46797:SF1">
    <property type="entry name" value="METHYLPHOSPHONATE SYNTHASE"/>
    <property type="match status" value="1"/>
</dbReference>
<organism evidence="3 4">
    <name type="scientific">Gordonibacter massiliensis</name>
    <name type="common">ex Traore et al. 2017</name>
    <dbReference type="NCBI Taxonomy" id="1841863"/>
    <lineage>
        <taxon>Bacteria</taxon>
        <taxon>Bacillati</taxon>
        <taxon>Actinomycetota</taxon>
        <taxon>Coriobacteriia</taxon>
        <taxon>Eggerthellales</taxon>
        <taxon>Eggerthellaceae</taxon>
        <taxon>Gordonibacter</taxon>
    </lineage>
</organism>
<dbReference type="Gene3D" id="1.10.260.40">
    <property type="entry name" value="lambda repressor-like DNA-binding domains"/>
    <property type="match status" value="1"/>
</dbReference>
<evidence type="ECO:0000256" key="1">
    <source>
        <dbReference type="ARBA" id="ARBA00023125"/>
    </source>
</evidence>
<evidence type="ECO:0000259" key="2">
    <source>
        <dbReference type="PROSITE" id="PS50943"/>
    </source>
</evidence>
<dbReference type="SMART" id="SM00530">
    <property type="entry name" value="HTH_XRE"/>
    <property type="match status" value="1"/>
</dbReference>
<sequence length="75" mass="8654">MDEMQDIRFKRLGKAIREKREEQGLAQQQLAKMIGHSNSHTYITRVEKGQIKIGLEQLMKIADALGVRVDDLIDF</sequence>
<dbReference type="Proteomes" id="UP000587396">
    <property type="component" value="Unassembled WGS sequence"/>
</dbReference>
<reference evidence="3 4" key="1">
    <citation type="submission" date="2020-08" db="EMBL/GenBank/DDBJ databases">
        <authorList>
            <person name="Liu C."/>
            <person name="Sun Q."/>
        </authorList>
    </citation>
    <scope>NUCLEOTIDE SEQUENCE [LARGE SCALE GENOMIC DNA]</scope>
    <source>
        <strain evidence="3 4">N22</strain>
    </source>
</reference>
<accession>A0A842JIS6</accession>
<dbReference type="GO" id="GO:0003677">
    <property type="term" value="F:DNA binding"/>
    <property type="evidence" value="ECO:0007669"/>
    <property type="project" value="UniProtKB-KW"/>
</dbReference>
<dbReference type="InterPro" id="IPR050807">
    <property type="entry name" value="TransReg_Diox_bact_type"/>
</dbReference>